<dbReference type="Gene3D" id="2.130.10.130">
    <property type="entry name" value="Integrin alpha, N-terminal"/>
    <property type="match status" value="1"/>
</dbReference>
<gene>
    <name evidence="1" type="ORF">RR46_04099</name>
</gene>
<dbReference type="AlphaFoldDB" id="A0A194QHG0"/>
<name>A0A194QHG0_PAPXU</name>
<evidence type="ECO:0000313" key="2">
    <source>
        <dbReference type="Proteomes" id="UP000053268"/>
    </source>
</evidence>
<dbReference type="Proteomes" id="UP000053268">
    <property type="component" value="Unassembled WGS sequence"/>
</dbReference>
<proteinExistence type="predicted"/>
<dbReference type="EMBL" id="KQ458793">
    <property type="protein sequence ID" value="KPJ04983.1"/>
    <property type="molecule type" value="Genomic_DNA"/>
</dbReference>
<dbReference type="InterPro" id="IPR028994">
    <property type="entry name" value="Integrin_alpha_N"/>
</dbReference>
<keyword evidence="2" id="KW-1185">Reference proteome</keyword>
<protein>
    <submittedName>
        <fullName evidence="1">Uncharacterized protein</fullName>
    </submittedName>
</protein>
<accession>A0A194QHG0</accession>
<reference evidence="1 2" key="1">
    <citation type="journal article" date="2015" name="Nat. Commun.">
        <title>Outbred genome sequencing and CRISPR/Cas9 gene editing in butterflies.</title>
        <authorList>
            <person name="Li X."/>
            <person name="Fan D."/>
            <person name="Zhang W."/>
            <person name="Liu G."/>
            <person name="Zhang L."/>
            <person name="Zhao L."/>
            <person name="Fang X."/>
            <person name="Chen L."/>
            <person name="Dong Y."/>
            <person name="Chen Y."/>
            <person name="Ding Y."/>
            <person name="Zhao R."/>
            <person name="Feng M."/>
            <person name="Zhu Y."/>
            <person name="Feng Y."/>
            <person name="Jiang X."/>
            <person name="Zhu D."/>
            <person name="Xiang H."/>
            <person name="Feng X."/>
            <person name="Li S."/>
            <person name="Wang J."/>
            <person name="Zhang G."/>
            <person name="Kronforst M.R."/>
            <person name="Wang W."/>
        </authorList>
    </citation>
    <scope>NUCLEOTIDE SEQUENCE [LARGE SCALE GENOMIC DNA]</scope>
    <source>
        <strain evidence="1">Ya'a_city_454_Px</strain>
        <tissue evidence="1">Whole body</tissue>
    </source>
</reference>
<organism evidence="1 2">
    <name type="scientific">Papilio xuthus</name>
    <name type="common">Asian swallowtail butterfly</name>
    <dbReference type="NCBI Taxonomy" id="66420"/>
    <lineage>
        <taxon>Eukaryota</taxon>
        <taxon>Metazoa</taxon>
        <taxon>Ecdysozoa</taxon>
        <taxon>Arthropoda</taxon>
        <taxon>Hexapoda</taxon>
        <taxon>Insecta</taxon>
        <taxon>Pterygota</taxon>
        <taxon>Neoptera</taxon>
        <taxon>Endopterygota</taxon>
        <taxon>Lepidoptera</taxon>
        <taxon>Glossata</taxon>
        <taxon>Ditrysia</taxon>
        <taxon>Papilionoidea</taxon>
        <taxon>Papilionidae</taxon>
        <taxon>Papilioninae</taxon>
        <taxon>Papilio</taxon>
    </lineage>
</organism>
<evidence type="ECO:0000313" key="1">
    <source>
        <dbReference type="EMBL" id="KPJ04983.1"/>
    </source>
</evidence>
<sequence length="121" mass="13510">MHSISESVRKWMSQTNLDKCRRDGNMILVGAPEDDPFRVAGVSRPGAVYRCDPARRTAQPSLAPCSIMDFDKNKVLPTRDRRDICFVGSYKTRPRDRLGACASDLRHSYCGLGLYPSLGCT</sequence>